<gene>
    <name evidence="4" type="ORF">GAZ43_23895</name>
</gene>
<evidence type="ECO:0000259" key="3">
    <source>
        <dbReference type="Pfam" id="PF13439"/>
    </source>
</evidence>
<dbReference type="PANTHER" id="PTHR46401">
    <property type="entry name" value="GLYCOSYLTRANSFERASE WBBK-RELATED"/>
    <property type="match status" value="1"/>
</dbReference>
<feature type="domain" description="Glycosyl transferase family 1" evidence="2">
    <location>
        <begin position="208"/>
        <end position="358"/>
    </location>
</feature>
<proteinExistence type="predicted"/>
<dbReference type="Pfam" id="PF13439">
    <property type="entry name" value="Glyco_transf_4"/>
    <property type="match status" value="1"/>
</dbReference>
<dbReference type="PANTHER" id="PTHR46401:SF2">
    <property type="entry name" value="GLYCOSYLTRANSFERASE WBBK-RELATED"/>
    <property type="match status" value="1"/>
</dbReference>
<evidence type="ECO:0000256" key="1">
    <source>
        <dbReference type="ARBA" id="ARBA00022679"/>
    </source>
</evidence>
<organism evidence="4 5">
    <name type="scientific">Bacteroides xylanisolvens</name>
    <dbReference type="NCBI Taxonomy" id="371601"/>
    <lineage>
        <taxon>Bacteria</taxon>
        <taxon>Pseudomonadati</taxon>
        <taxon>Bacteroidota</taxon>
        <taxon>Bacteroidia</taxon>
        <taxon>Bacteroidales</taxon>
        <taxon>Bacteroidaceae</taxon>
        <taxon>Bacteroides</taxon>
    </lineage>
</organism>
<name>A0A7J5Q5C6_9BACE</name>
<feature type="domain" description="Glycosyltransferase subfamily 4-like N-terminal" evidence="3">
    <location>
        <begin position="96"/>
        <end position="192"/>
    </location>
</feature>
<accession>A0A7J5Q5C6</accession>
<dbReference type="AlphaFoldDB" id="A0A7J5Q5C6"/>
<evidence type="ECO:0000313" key="4">
    <source>
        <dbReference type="EMBL" id="KAB6336081.1"/>
    </source>
</evidence>
<dbReference type="Gene3D" id="3.40.50.2000">
    <property type="entry name" value="Glycogen Phosphorylase B"/>
    <property type="match status" value="2"/>
</dbReference>
<comment type="caution">
    <text evidence="4">The sequence shown here is derived from an EMBL/GenBank/DDBJ whole genome shotgun (WGS) entry which is preliminary data.</text>
</comment>
<evidence type="ECO:0000259" key="2">
    <source>
        <dbReference type="Pfam" id="PF00534"/>
    </source>
</evidence>
<reference evidence="4 5" key="1">
    <citation type="journal article" date="2019" name="Nat. Med.">
        <title>A library of human gut bacterial isolates paired with longitudinal multiomics data enables mechanistic microbiome research.</title>
        <authorList>
            <person name="Poyet M."/>
            <person name="Groussin M."/>
            <person name="Gibbons S.M."/>
            <person name="Avila-Pacheco J."/>
            <person name="Jiang X."/>
            <person name="Kearney S.M."/>
            <person name="Perrotta A.R."/>
            <person name="Berdy B."/>
            <person name="Zhao S."/>
            <person name="Lieberman T.D."/>
            <person name="Swanson P.K."/>
            <person name="Smith M."/>
            <person name="Roesemann S."/>
            <person name="Alexander J.E."/>
            <person name="Rich S.A."/>
            <person name="Livny J."/>
            <person name="Vlamakis H."/>
            <person name="Clish C."/>
            <person name="Bullock K."/>
            <person name="Deik A."/>
            <person name="Scott J."/>
            <person name="Pierce K.A."/>
            <person name="Xavier R.J."/>
            <person name="Alm E.J."/>
        </authorList>
    </citation>
    <scope>NUCLEOTIDE SEQUENCE [LARGE SCALE GENOMIC DNA]</scope>
    <source>
        <strain evidence="4 5">BIOML-A16</strain>
    </source>
</reference>
<evidence type="ECO:0000313" key="5">
    <source>
        <dbReference type="Proteomes" id="UP000438288"/>
    </source>
</evidence>
<sequence length="382" mass="44107">MKVLYDYQIFQIQKFGGISRGLAEIISHFPSDIAYDIAIKESDNVYLKEYNLDNNHSPISYQFSDFLPNVSFKGKRRIYNILSQRGWINSSDSINLHHSIEKIKKEDYDVFHPTYFSTYFLKHIRKPFVLTVHDLTAENFPLYFNKFDYQKEGRKRLVPLASHIVVPSLSTKIDVMQNWNISEGRISVIYWGGVSVNNKKYPDSIGCPYILYVGLRGGYKNFYFFIKSALPFLQKNKEVKIVCTGCNFTKSEIKFFQELHIANRVQAKFVSTEELSGLYSNALCYAFPSLSEGFGLPILEAFSCGCPVLLSNKTCFPEIGGDAAFYFNEHNGHSDISEKLDYIFNMTEGERLKTKDKGYERLTQFSWEKSATEYAQVYKSLL</sequence>
<keyword evidence="1 4" id="KW-0808">Transferase</keyword>
<dbReference type="RefSeq" id="WP_008643387.1">
    <property type="nucleotide sequence ID" value="NZ_CP042282.1"/>
</dbReference>
<dbReference type="GO" id="GO:0009103">
    <property type="term" value="P:lipopolysaccharide biosynthetic process"/>
    <property type="evidence" value="ECO:0007669"/>
    <property type="project" value="TreeGrafter"/>
</dbReference>
<dbReference type="EMBL" id="WDCP01000099">
    <property type="protein sequence ID" value="KAB6336081.1"/>
    <property type="molecule type" value="Genomic_DNA"/>
</dbReference>
<protein>
    <submittedName>
        <fullName evidence="4">Glycosyltransferase family 4 protein</fullName>
    </submittedName>
</protein>
<dbReference type="Pfam" id="PF00534">
    <property type="entry name" value="Glycos_transf_1"/>
    <property type="match status" value="1"/>
</dbReference>
<dbReference type="InterPro" id="IPR001296">
    <property type="entry name" value="Glyco_trans_1"/>
</dbReference>
<dbReference type="InterPro" id="IPR028098">
    <property type="entry name" value="Glyco_trans_4-like_N"/>
</dbReference>
<dbReference type="CDD" id="cd03809">
    <property type="entry name" value="GT4_MtfB-like"/>
    <property type="match status" value="1"/>
</dbReference>
<dbReference type="GO" id="GO:0016757">
    <property type="term" value="F:glycosyltransferase activity"/>
    <property type="evidence" value="ECO:0007669"/>
    <property type="project" value="InterPro"/>
</dbReference>
<dbReference type="Proteomes" id="UP000438288">
    <property type="component" value="Unassembled WGS sequence"/>
</dbReference>
<dbReference type="SUPFAM" id="SSF53756">
    <property type="entry name" value="UDP-Glycosyltransferase/glycogen phosphorylase"/>
    <property type="match status" value="1"/>
</dbReference>